<dbReference type="AlphaFoldDB" id="A0A6C0C846"/>
<evidence type="ECO:0000313" key="1">
    <source>
        <dbReference type="EMBL" id="QHT00748.1"/>
    </source>
</evidence>
<organism evidence="1">
    <name type="scientific">viral metagenome</name>
    <dbReference type="NCBI Taxonomy" id="1070528"/>
    <lineage>
        <taxon>unclassified sequences</taxon>
        <taxon>metagenomes</taxon>
        <taxon>organismal metagenomes</taxon>
    </lineage>
</organism>
<name>A0A6C0C846_9ZZZZ</name>
<reference evidence="1" key="1">
    <citation type="journal article" date="2020" name="Nature">
        <title>Giant virus diversity and host interactions through global metagenomics.</title>
        <authorList>
            <person name="Schulz F."/>
            <person name="Roux S."/>
            <person name="Paez-Espino D."/>
            <person name="Jungbluth S."/>
            <person name="Walsh D.A."/>
            <person name="Denef V.J."/>
            <person name="McMahon K.D."/>
            <person name="Konstantinidis K.T."/>
            <person name="Eloe-Fadrosh E.A."/>
            <person name="Kyrpides N.C."/>
            <person name="Woyke T."/>
        </authorList>
    </citation>
    <scope>NUCLEOTIDE SEQUENCE</scope>
    <source>
        <strain evidence="1">GVMAG-M-3300020192-26</strain>
    </source>
</reference>
<proteinExistence type="predicted"/>
<sequence>MEGFPPTNKYVPTICEDSYENYWQCHEGQHVEFLQREQIDDELPTNFRDKYEREKYSSLRVDGKEECD</sequence>
<dbReference type="EMBL" id="MN739358">
    <property type="protein sequence ID" value="QHT00748.1"/>
    <property type="molecule type" value="Genomic_DNA"/>
</dbReference>
<accession>A0A6C0C846</accession>
<protein>
    <submittedName>
        <fullName evidence="1">Uncharacterized protein</fullName>
    </submittedName>
</protein>